<dbReference type="EMBL" id="ALAB01000010">
    <property type="protein sequence ID" value="EJI86111.1"/>
    <property type="molecule type" value="Genomic_DNA"/>
</dbReference>
<organism evidence="1 2">
    <name type="scientific">Alishewanella aestuarii B11</name>
    <dbReference type="NCBI Taxonomy" id="1197174"/>
    <lineage>
        <taxon>Bacteria</taxon>
        <taxon>Pseudomonadati</taxon>
        <taxon>Pseudomonadota</taxon>
        <taxon>Gammaproteobacteria</taxon>
        <taxon>Alteromonadales</taxon>
        <taxon>Alteromonadaceae</taxon>
        <taxon>Alishewanella</taxon>
    </lineage>
</organism>
<accession>J1QKJ4</accession>
<keyword evidence="2" id="KW-1185">Reference proteome</keyword>
<proteinExistence type="predicted"/>
<dbReference type="Proteomes" id="UP000012043">
    <property type="component" value="Unassembled WGS sequence"/>
</dbReference>
<dbReference type="PATRIC" id="fig|1197174.4.peg.1163"/>
<comment type="caution">
    <text evidence="1">The sequence shown here is derived from an EMBL/GenBank/DDBJ whole genome shotgun (WGS) entry which is preliminary data.</text>
</comment>
<name>J1QKJ4_9ALTE</name>
<reference evidence="1 2" key="1">
    <citation type="journal article" date="2012" name="J. Bacteriol.">
        <title>Genome Sequence of Pectin-Degrading Alishewanella aestuarii Strain B11T, Isolated from Tidal Flat Sediment.</title>
        <authorList>
            <person name="Jung J."/>
            <person name="Choi S."/>
            <person name="Chun J."/>
            <person name="Park W."/>
        </authorList>
    </citation>
    <scope>NUCLEOTIDE SEQUENCE [LARGE SCALE GENOMIC DNA]</scope>
    <source>
        <strain evidence="1 2">B11</strain>
    </source>
</reference>
<sequence>MLPEPAHSTDRITISMAQFCQLAQQKIVSDFNSQKTSAFWLWSTAG</sequence>
<evidence type="ECO:0000313" key="1">
    <source>
        <dbReference type="EMBL" id="EJI86111.1"/>
    </source>
</evidence>
<gene>
    <name evidence="1" type="ORF">AEST_11930</name>
</gene>
<evidence type="ECO:0000313" key="2">
    <source>
        <dbReference type="Proteomes" id="UP000012043"/>
    </source>
</evidence>
<protein>
    <submittedName>
        <fullName evidence="1">Uncharacterized protein</fullName>
    </submittedName>
</protein>
<dbReference type="AlphaFoldDB" id="J1QKJ4"/>